<dbReference type="InterPro" id="IPR001810">
    <property type="entry name" value="F-box_dom"/>
</dbReference>
<name>A0AB38MP89_9BASI</name>
<proteinExistence type="predicted"/>
<dbReference type="Proteomes" id="UP000305362">
    <property type="component" value="Unassembled WGS sequence"/>
</dbReference>
<dbReference type="PROSITE" id="PS50181">
    <property type="entry name" value="FBOX"/>
    <property type="match status" value="1"/>
</dbReference>
<evidence type="ECO:0000259" key="1">
    <source>
        <dbReference type="PROSITE" id="PS50181"/>
    </source>
</evidence>
<dbReference type="EMBL" id="SPRV01000015">
    <property type="protein sequence ID" value="TIC67813.1"/>
    <property type="molecule type" value="Genomic_DNA"/>
</dbReference>
<dbReference type="AlphaFoldDB" id="A0AB38MP89"/>
<feature type="domain" description="F-box" evidence="1">
    <location>
        <begin position="40"/>
        <end position="85"/>
    </location>
</feature>
<comment type="caution">
    <text evidence="2">The sequence shown here is derived from an EMBL/GenBank/DDBJ whole genome shotgun (WGS) entry which is preliminary data.</text>
</comment>
<dbReference type="Proteomes" id="UP000309601">
    <property type="component" value="Unassembled WGS sequence"/>
</dbReference>
<protein>
    <recommendedName>
        <fullName evidence="1">F-box domain-containing protein</fullName>
    </recommendedName>
</protein>
<accession>A0AB38MP89</accession>
<evidence type="ECO:0000313" key="3">
    <source>
        <dbReference type="EMBL" id="TIC67813.1"/>
    </source>
</evidence>
<evidence type="ECO:0000313" key="4">
    <source>
        <dbReference type="Proteomes" id="UP000305362"/>
    </source>
</evidence>
<organism evidence="2 5">
    <name type="scientific">Wallemia mellicola</name>
    <dbReference type="NCBI Taxonomy" id="1708541"/>
    <lineage>
        <taxon>Eukaryota</taxon>
        <taxon>Fungi</taxon>
        <taxon>Dikarya</taxon>
        <taxon>Basidiomycota</taxon>
        <taxon>Wallemiomycotina</taxon>
        <taxon>Wallemiomycetes</taxon>
        <taxon>Wallemiales</taxon>
        <taxon>Wallemiaceae</taxon>
        <taxon>Wallemia</taxon>
    </lineage>
</organism>
<reference evidence="4 5" key="1">
    <citation type="submission" date="2019-03" db="EMBL/GenBank/DDBJ databases">
        <title>Sequencing 25 genomes of Wallemia mellicola.</title>
        <authorList>
            <person name="Gostincar C."/>
        </authorList>
    </citation>
    <scope>NUCLEOTIDE SEQUENCE [LARGE SCALE GENOMIC DNA]</scope>
    <source>
        <strain evidence="2 5">EXF-1274</strain>
        <strain evidence="3 4">EXF-1277</strain>
    </source>
</reference>
<gene>
    <name evidence="2" type="ORF">E3Q02_04098</name>
    <name evidence="3" type="ORF">E3Q03_01839</name>
</gene>
<dbReference type="EMBL" id="SPRW01000070">
    <property type="protein sequence ID" value="TIC60947.1"/>
    <property type="molecule type" value="Genomic_DNA"/>
</dbReference>
<evidence type="ECO:0000313" key="5">
    <source>
        <dbReference type="Proteomes" id="UP000309601"/>
    </source>
</evidence>
<sequence>MTEVLLPTKIPTFSSIFTRYAPRKSSLVKDYRPVQQKNTQFNLLKLPNELIELITDELTFNQNLVISSLNRRLRLLAYKKLFRHTKFHGPIDDSSLNLIGKYIRHLTVTFDPKELPQLHNLRAIEYLSNDPLTSSSLGQFALTSKLISLTLDITIVHPSRDFHLPTKLKHLKLSFRDDKDVHGNEPPDNMEDYTEDQIWFTIVLMSKLVQINSATLETLHLKLLLPIDTLSNASWPNLKELSVVRSFPNNNFILFLTRAPKLETLIIHGRPNNSHWITHSSDCFNGHKLLGSLKHLTLAAKPVEDDQLFSHLNTSLESFTIEDQLSTRSSHIILDNLRGIKLQVLRIEPLVTSLDWLMAVTDTLPTLRELHSKFSKLRKLRNESLEMYIEVLARFRQLDTLSLGWDLDEESDEPYTIIERDITMKKTEFYNNLAFISAKNKKPGLNNILSPSESSSSLTQTRKSSYDSQVTYMSSTSLSDLSSFGFTSPHPDSDVTVDTLRDEIRTQWNRRSNDRYWNFIETLSKRMTTLKSVNLKRFNASGDREEITFTLDNGRIKSGNWIPALGFPSKSQAFSL</sequence>
<evidence type="ECO:0000313" key="2">
    <source>
        <dbReference type="EMBL" id="TIC60947.1"/>
    </source>
</evidence>